<keyword evidence="2 4" id="KW-0378">Hydrolase</keyword>
<keyword evidence="1 4" id="KW-0662">Pyridine nucleotide biosynthesis</keyword>
<evidence type="ECO:0000256" key="2">
    <source>
        <dbReference type="ARBA" id="ARBA00022801"/>
    </source>
</evidence>
<dbReference type="UniPathway" id="UPA00334">
    <property type="reaction ID" value="UER00455"/>
</dbReference>
<feature type="modified residue" description="N6-(pyridoxal phosphate)lysine" evidence="4">
    <location>
        <position position="235"/>
    </location>
</feature>
<dbReference type="PANTHER" id="PTHR14084:SF0">
    <property type="entry name" value="KYNURENINASE"/>
    <property type="match status" value="1"/>
</dbReference>
<comment type="similarity">
    <text evidence="6">Belongs to the DegT/DnrJ/EryC1 family.</text>
</comment>
<feature type="binding site" evidence="4">
    <location>
        <position position="209"/>
    </location>
    <ligand>
        <name>pyridoxal 5'-phosphate</name>
        <dbReference type="ChEBI" id="CHEBI:597326"/>
    </ligand>
</feature>
<dbReference type="PIRSF" id="PIRSF038800">
    <property type="entry name" value="KYNU"/>
    <property type="match status" value="1"/>
</dbReference>
<dbReference type="Pfam" id="PF01041">
    <property type="entry name" value="DegT_DnrJ_EryC1"/>
    <property type="match status" value="1"/>
</dbReference>
<comment type="pathway">
    <text evidence="4 5">Amino-acid degradation; L-kynurenine degradation; L-alanine and anthranilate from L-kynurenine: step 1/1.</text>
</comment>
<dbReference type="SUPFAM" id="SSF53383">
    <property type="entry name" value="PLP-dependent transferases"/>
    <property type="match status" value="1"/>
</dbReference>
<dbReference type="Proteomes" id="UP000318336">
    <property type="component" value="Unassembled WGS sequence"/>
</dbReference>
<evidence type="ECO:0000256" key="3">
    <source>
        <dbReference type="ARBA" id="ARBA00022898"/>
    </source>
</evidence>
<comment type="caution">
    <text evidence="4">Lacks conserved residue(s) required for the propagation of feature annotation.</text>
</comment>
<feature type="binding site" evidence="4">
    <location>
        <position position="290"/>
    </location>
    <ligand>
        <name>pyridoxal 5'-phosphate</name>
        <dbReference type="ChEBI" id="CHEBI:597326"/>
    </ligand>
</feature>
<reference evidence="7 8" key="1">
    <citation type="submission" date="2019-06" db="EMBL/GenBank/DDBJ databases">
        <title>Sequencing the genomes of 1000 actinobacteria strains.</title>
        <authorList>
            <person name="Klenk H.-P."/>
        </authorList>
    </citation>
    <scope>NUCLEOTIDE SEQUENCE [LARGE SCALE GENOMIC DNA]</scope>
    <source>
        <strain evidence="7 8">DSM 24617</strain>
    </source>
</reference>
<dbReference type="GO" id="GO:0030170">
    <property type="term" value="F:pyridoxal phosphate binding"/>
    <property type="evidence" value="ECO:0007669"/>
    <property type="project" value="UniProtKB-UniRule"/>
</dbReference>
<evidence type="ECO:0000313" key="7">
    <source>
        <dbReference type="EMBL" id="TQL33915.1"/>
    </source>
</evidence>
<dbReference type="EMBL" id="VFOK01000001">
    <property type="protein sequence ID" value="TQL33915.1"/>
    <property type="molecule type" value="Genomic_DNA"/>
</dbReference>
<comment type="caution">
    <text evidence="7">The sequence shown here is derived from an EMBL/GenBank/DDBJ whole genome shotgun (WGS) entry which is preliminary data.</text>
</comment>
<dbReference type="OrthoDB" id="9812626at2"/>
<keyword evidence="8" id="KW-1185">Reference proteome</keyword>
<feature type="binding site" evidence="4">
    <location>
        <position position="104"/>
    </location>
    <ligand>
        <name>pyridoxal 5'-phosphate</name>
        <dbReference type="ChEBI" id="CHEBI:597326"/>
    </ligand>
</feature>
<keyword evidence="3 4" id="KW-0663">Pyridoxal phosphate</keyword>
<dbReference type="UniPathway" id="UPA00253">
    <property type="reaction ID" value="UER00329"/>
</dbReference>
<dbReference type="GO" id="GO:0097053">
    <property type="term" value="P:L-kynurenine catabolic process"/>
    <property type="evidence" value="ECO:0007669"/>
    <property type="project" value="UniProtKB-UniRule"/>
</dbReference>
<comment type="catalytic activity">
    <reaction evidence="4 5">
        <text>L-kynurenine + H2O = anthranilate + L-alanine + H(+)</text>
        <dbReference type="Rhea" id="RHEA:16813"/>
        <dbReference type="ChEBI" id="CHEBI:15377"/>
        <dbReference type="ChEBI" id="CHEBI:15378"/>
        <dbReference type="ChEBI" id="CHEBI:16567"/>
        <dbReference type="ChEBI" id="CHEBI:57959"/>
        <dbReference type="ChEBI" id="CHEBI:57972"/>
        <dbReference type="EC" id="3.7.1.3"/>
    </reaction>
</comment>
<feature type="binding site" evidence="4">
    <location>
        <position position="105"/>
    </location>
    <ligand>
        <name>pyridoxal 5'-phosphate</name>
        <dbReference type="ChEBI" id="CHEBI:597326"/>
    </ligand>
</feature>
<protein>
    <recommendedName>
        <fullName evidence="4 5">Kynureninase</fullName>
        <ecNumber evidence="4 5">3.7.1.3</ecNumber>
    </recommendedName>
    <alternativeName>
        <fullName evidence="4">L-kynurenine hydrolase</fullName>
    </alternativeName>
</protein>
<comment type="cofactor">
    <cofactor evidence="4 5">
        <name>pyridoxal 5'-phosphate</name>
        <dbReference type="ChEBI" id="CHEBI:597326"/>
    </cofactor>
</comment>
<dbReference type="InterPro" id="IPR000653">
    <property type="entry name" value="DegT/StrS_aminotransferase"/>
</dbReference>
<feature type="binding site" evidence="4">
    <location>
        <begin position="132"/>
        <end position="135"/>
    </location>
    <ligand>
        <name>pyridoxal 5'-phosphate</name>
        <dbReference type="ChEBI" id="CHEBI:597326"/>
    </ligand>
</feature>
<dbReference type="GO" id="GO:0019805">
    <property type="term" value="P:quinolinate biosynthetic process"/>
    <property type="evidence" value="ECO:0007669"/>
    <property type="project" value="UniProtKB-UniRule"/>
</dbReference>
<comment type="subunit">
    <text evidence="4 5">Homodimer.</text>
</comment>
<dbReference type="InterPro" id="IPR010111">
    <property type="entry name" value="Kynureninase"/>
</dbReference>
<dbReference type="InterPro" id="IPR015424">
    <property type="entry name" value="PyrdxlP-dep_Trfase"/>
</dbReference>
<comment type="function">
    <text evidence="4 5">Catalyzes the cleavage of L-kynurenine (L-Kyn) and L-3-hydroxykynurenine (L-3OHKyn) into anthranilic acid (AA) and 3-hydroxyanthranilic acid (3-OHAA), respectively.</text>
</comment>
<dbReference type="RefSeq" id="WP_142005878.1">
    <property type="nucleotide sequence ID" value="NZ_CAJTBP010000001.1"/>
</dbReference>
<proteinExistence type="inferred from homology"/>
<gene>
    <name evidence="4" type="primary">kynU</name>
    <name evidence="7" type="ORF">FB554_2071</name>
</gene>
<evidence type="ECO:0000256" key="6">
    <source>
        <dbReference type="RuleBase" id="RU004508"/>
    </source>
</evidence>
<dbReference type="GO" id="GO:0005737">
    <property type="term" value="C:cytoplasm"/>
    <property type="evidence" value="ECO:0007669"/>
    <property type="project" value="InterPro"/>
</dbReference>
<dbReference type="GO" id="GO:0030429">
    <property type="term" value="F:kynureninase activity"/>
    <property type="evidence" value="ECO:0007669"/>
    <property type="project" value="UniProtKB-UniRule"/>
</dbReference>
<dbReference type="PANTHER" id="PTHR14084">
    <property type="entry name" value="KYNURENINASE"/>
    <property type="match status" value="1"/>
</dbReference>
<feature type="binding site" evidence="4">
    <location>
        <position position="234"/>
    </location>
    <ligand>
        <name>pyridoxal 5'-phosphate</name>
        <dbReference type="ChEBI" id="CHEBI:597326"/>
    </ligand>
</feature>
<evidence type="ECO:0000256" key="5">
    <source>
        <dbReference type="PIRNR" id="PIRNR038800"/>
    </source>
</evidence>
<sequence length="412" mass="44693">MSEFRSRATELDGSDDLAGFRSEFVEPRQGRLRAYLDGNSLGRPLRRTAPALTDLVEGSWGSELIRSWTDGDDPWMTWPERVGDEIAAAALGAAPGQTVVADSTTVLLYKLARAGIGARPGRDEIVLDTDNFPTDRYVLEGISRELGMTLRWVETDPEAGITPDQVQQVVRERTALVVLSHVAYRSGWLADAPEITRIAHDAGALVLWDLCHSAGSVPVQLDAWEVDLAVGCTYKYLNGGPGAPAFAYVRKSLQDKARQPIQGWMGRKDPFTMGPGYEPAAGIRGFVSGTPPIVGMLPVRLGVEQLSRAGIEAVRRKSVALTSLAIEVVDSWPSEWGVRVASPRDPERRGGHVTVAGPGFEQVTRELWDAGVIPDFRSPDGIRLGLAPLSTSHAEVVDALEVMAELLTRRPA</sequence>
<evidence type="ECO:0000313" key="8">
    <source>
        <dbReference type="Proteomes" id="UP000318336"/>
    </source>
</evidence>
<organism evidence="7 8">
    <name type="scientific">Barrientosiimonas humi</name>
    <dbReference type="NCBI Taxonomy" id="999931"/>
    <lineage>
        <taxon>Bacteria</taxon>
        <taxon>Bacillati</taxon>
        <taxon>Actinomycetota</taxon>
        <taxon>Actinomycetes</taxon>
        <taxon>Micrococcales</taxon>
        <taxon>Dermacoccaceae</taxon>
        <taxon>Barrientosiimonas</taxon>
    </lineage>
</organism>
<dbReference type="GO" id="GO:0009435">
    <property type="term" value="P:NAD+ biosynthetic process"/>
    <property type="evidence" value="ECO:0007669"/>
    <property type="project" value="UniProtKB-UniPathway"/>
</dbReference>
<name>A0A542XDM6_9MICO</name>
<dbReference type="GO" id="GO:0043420">
    <property type="term" value="P:anthranilate metabolic process"/>
    <property type="evidence" value="ECO:0007669"/>
    <property type="project" value="TreeGrafter"/>
</dbReference>
<dbReference type="Gene3D" id="3.90.1150.10">
    <property type="entry name" value="Aspartate Aminotransferase, domain 1"/>
    <property type="match status" value="1"/>
</dbReference>
<evidence type="ECO:0000256" key="4">
    <source>
        <dbReference type="HAMAP-Rule" id="MF_01970"/>
    </source>
</evidence>
<dbReference type="EC" id="3.7.1.3" evidence="4 5"/>
<dbReference type="Pfam" id="PF22580">
    <property type="entry name" value="KYNU_C"/>
    <property type="match status" value="1"/>
</dbReference>
<dbReference type="Gene3D" id="3.40.640.10">
    <property type="entry name" value="Type I PLP-dependent aspartate aminotransferase-like (Major domain)"/>
    <property type="match status" value="1"/>
</dbReference>
<accession>A0A542XDM6</accession>
<comment type="similarity">
    <text evidence="4 5">Belongs to the kynureninase family.</text>
</comment>
<feature type="binding site" evidence="4">
    <location>
        <position position="212"/>
    </location>
    <ligand>
        <name>pyridoxal 5'-phosphate</name>
        <dbReference type="ChEBI" id="CHEBI:597326"/>
    </ligand>
</feature>
<dbReference type="InterPro" id="IPR015421">
    <property type="entry name" value="PyrdxlP-dep_Trfase_major"/>
</dbReference>
<dbReference type="InterPro" id="IPR015422">
    <property type="entry name" value="PyrdxlP-dep_Trfase_small"/>
</dbReference>
<evidence type="ECO:0000256" key="1">
    <source>
        <dbReference type="ARBA" id="ARBA00022642"/>
    </source>
</evidence>
<dbReference type="HAMAP" id="MF_01970">
    <property type="entry name" value="Kynureninase"/>
    <property type="match status" value="1"/>
</dbReference>
<comment type="pathway">
    <text evidence="4 5">Cofactor biosynthesis; NAD(+) biosynthesis; quinolinate from L-kynurenine: step 2/3.</text>
</comment>
<dbReference type="AlphaFoldDB" id="A0A542XDM6"/>
<comment type="catalytic activity">
    <reaction evidence="5">
        <text>3-hydroxy-L-kynurenine + H2O = 3-hydroxyanthranilate + L-alanine + H(+)</text>
        <dbReference type="Rhea" id="RHEA:25143"/>
        <dbReference type="ChEBI" id="CHEBI:15377"/>
        <dbReference type="ChEBI" id="CHEBI:15378"/>
        <dbReference type="ChEBI" id="CHEBI:36559"/>
        <dbReference type="ChEBI" id="CHEBI:57972"/>
        <dbReference type="ChEBI" id="CHEBI:58125"/>
        <dbReference type="EC" id="3.7.1.3"/>
    </reaction>
</comment>
<dbReference type="GO" id="GO:0019441">
    <property type="term" value="P:L-tryptophan catabolic process to kynurenine"/>
    <property type="evidence" value="ECO:0007669"/>
    <property type="project" value="TreeGrafter"/>
</dbReference>
<feature type="binding site" evidence="4">
    <location>
        <position position="264"/>
    </location>
    <ligand>
        <name>pyridoxal 5'-phosphate</name>
        <dbReference type="ChEBI" id="CHEBI:597326"/>
    </ligand>
</feature>